<dbReference type="AlphaFoldDB" id="A0A9P8Y750"/>
<feature type="compositionally biased region" description="Basic residues" evidence="2">
    <location>
        <begin position="11"/>
        <end position="24"/>
    </location>
</feature>
<organism evidence="4 5">
    <name type="scientific">Microdochium trichocladiopsis</name>
    <dbReference type="NCBI Taxonomy" id="1682393"/>
    <lineage>
        <taxon>Eukaryota</taxon>
        <taxon>Fungi</taxon>
        <taxon>Dikarya</taxon>
        <taxon>Ascomycota</taxon>
        <taxon>Pezizomycotina</taxon>
        <taxon>Sordariomycetes</taxon>
        <taxon>Xylariomycetidae</taxon>
        <taxon>Xylariales</taxon>
        <taxon>Microdochiaceae</taxon>
        <taxon>Microdochium</taxon>
    </lineage>
</organism>
<comment type="caution">
    <text evidence="4">The sequence shown here is derived from an EMBL/GenBank/DDBJ whole genome shotgun (WGS) entry which is preliminary data.</text>
</comment>
<dbReference type="GO" id="GO:0042254">
    <property type="term" value="P:ribosome biogenesis"/>
    <property type="evidence" value="ECO:0007669"/>
    <property type="project" value="InterPro"/>
</dbReference>
<gene>
    <name evidence="4" type="ORF">B0I36DRAFT_242218</name>
</gene>
<name>A0A9P8Y750_9PEZI</name>
<evidence type="ECO:0000313" key="4">
    <source>
        <dbReference type="EMBL" id="KAH7030953.1"/>
    </source>
</evidence>
<evidence type="ECO:0000256" key="1">
    <source>
        <dbReference type="ARBA" id="ARBA00007797"/>
    </source>
</evidence>
<dbReference type="GO" id="GO:0030692">
    <property type="term" value="C:Noc4p-Nop14p complex"/>
    <property type="evidence" value="ECO:0007669"/>
    <property type="project" value="TreeGrafter"/>
</dbReference>
<dbReference type="GeneID" id="70179434"/>
<protein>
    <submittedName>
        <fullName evidence="4">CBF/Mak21 family protein</fullName>
    </submittedName>
</protein>
<dbReference type="GO" id="GO:0032040">
    <property type="term" value="C:small-subunit processome"/>
    <property type="evidence" value="ECO:0007669"/>
    <property type="project" value="TreeGrafter"/>
</dbReference>
<evidence type="ECO:0000313" key="5">
    <source>
        <dbReference type="Proteomes" id="UP000756346"/>
    </source>
</evidence>
<accession>A0A9P8Y750</accession>
<reference evidence="4" key="1">
    <citation type="journal article" date="2021" name="Nat. Commun.">
        <title>Genetic determinants of endophytism in the Arabidopsis root mycobiome.</title>
        <authorList>
            <person name="Mesny F."/>
            <person name="Miyauchi S."/>
            <person name="Thiergart T."/>
            <person name="Pickel B."/>
            <person name="Atanasova L."/>
            <person name="Karlsson M."/>
            <person name="Huettel B."/>
            <person name="Barry K.W."/>
            <person name="Haridas S."/>
            <person name="Chen C."/>
            <person name="Bauer D."/>
            <person name="Andreopoulos W."/>
            <person name="Pangilinan J."/>
            <person name="LaButti K."/>
            <person name="Riley R."/>
            <person name="Lipzen A."/>
            <person name="Clum A."/>
            <person name="Drula E."/>
            <person name="Henrissat B."/>
            <person name="Kohler A."/>
            <person name="Grigoriev I.V."/>
            <person name="Martin F.M."/>
            <person name="Hacquard S."/>
        </authorList>
    </citation>
    <scope>NUCLEOTIDE SEQUENCE</scope>
    <source>
        <strain evidence="4">MPI-CAGE-CH-0230</strain>
    </source>
</reference>
<proteinExistence type="inferred from homology"/>
<dbReference type="InterPro" id="IPR005612">
    <property type="entry name" value="CCAAT-binding_factor"/>
</dbReference>
<feature type="region of interest" description="Disordered" evidence="2">
    <location>
        <begin position="1"/>
        <end position="40"/>
    </location>
</feature>
<dbReference type="PANTHER" id="PTHR12455">
    <property type="entry name" value="NUCLEOLAR COMPLEX PROTEIN 4"/>
    <property type="match status" value="1"/>
</dbReference>
<dbReference type="PANTHER" id="PTHR12455:SF0">
    <property type="entry name" value="NUCLEOLAR COMPLEX PROTEIN 4 HOMOLOG"/>
    <property type="match status" value="1"/>
</dbReference>
<comment type="similarity">
    <text evidence="1">Belongs to the CBF/MAK21 family.</text>
</comment>
<dbReference type="OrthoDB" id="10263185at2759"/>
<keyword evidence="5" id="KW-1185">Reference proteome</keyword>
<dbReference type="RefSeq" id="XP_046012633.1">
    <property type="nucleotide sequence ID" value="XM_046149888.1"/>
</dbReference>
<evidence type="ECO:0000256" key="2">
    <source>
        <dbReference type="SAM" id="MobiDB-lite"/>
    </source>
</evidence>
<sequence>MPSVVADESLKRKRSKSSVKSNKRAKADSDSESEDEGSTQQAQILSLESEILESKKHYNNIAKLLEIAKGTEDADSADFATVSLCRVFLRLLAGGHLLRATGQSEKEVVVVQWLKSRLGDYRKLVVSALGDETTASTALTLAMRILKAESQHSNDKSEYTFPKVFLSDIVREIVHNGSEDVRDEFCEKYLGEYADIKFYTFKALKDILAESEEDIESNLFDKAFEIMAFFEDAPDDMEQMGDFYIEAPKRKGHPVTSFHQQKRAAQEAWLAVLALGMSREQRKKVLSIMTGSIAPWFSKPELLMDFLTDSYNAGGATSLLALSGVFYLIKERNLDYPSFYRKLYSLLDADILHSKHRSRFLRLLDTFLSSTHLPAVLVASFIKRISRLCLNAPPAAIVSVIPWIYNLFKKHPGCTFMMHRVLRTPEEKEALANDGFVDPFLENEQDPTETEAIESSLWEIVQLQSHYHPNVATIAKIISEQFTKQSYNVEDFLDHSYSSLLDAELAKQIRKPPVVEFMIPKRVFLPQEAGAEAEDTLLAKLWDFQ</sequence>
<evidence type="ECO:0000259" key="3">
    <source>
        <dbReference type="Pfam" id="PF03914"/>
    </source>
</evidence>
<dbReference type="EMBL" id="JAGTJQ010000005">
    <property type="protein sequence ID" value="KAH7030953.1"/>
    <property type="molecule type" value="Genomic_DNA"/>
</dbReference>
<dbReference type="Pfam" id="PF03914">
    <property type="entry name" value="CBF"/>
    <property type="match status" value="1"/>
</dbReference>
<dbReference type="Proteomes" id="UP000756346">
    <property type="component" value="Unassembled WGS sequence"/>
</dbReference>
<dbReference type="InterPro" id="IPR027193">
    <property type="entry name" value="Noc4"/>
</dbReference>
<feature type="domain" description="CCAAT-binding factor" evidence="3">
    <location>
        <begin position="318"/>
        <end position="475"/>
    </location>
</feature>